<feature type="transmembrane region" description="Helical" evidence="4">
    <location>
        <begin position="209"/>
        <end position="229"/>
    </location>
</feature>
<dbReference type="VEuPathDB" id="FungiDB:UREG_03386"/>
<dbReference type="OMA" id="GSWMALT"/>
<feature type="transmembrane region" description="Helical" evidence="4">
    <location>
        <begin position="80"/>
        <end position="103"/>
    </location>
</feature>
<dbReference type="PROSITE" id="PS50850">
    <property type="entry name" value="MFS"/>
    <property type="match status" value="1"/>
</dbReference>
<dbReference type="PANTHER" id="PTHR11360">
    <property type="entry name" value="MONOCARBOXYLATE TRANSPORTER"/>
    <property type="match status" value="1"/>
</dbReference>
<feature type="transmembrane region" description="Helical" evidence="4">
    <location>
        <begin position="152"/>
        <end position="169"/>
    </location>
</feature>
<dbReference type="GO" id="GO:0016020">
    <property type="term" value="C:membrane"/>
    <property type="evidence" value="ECO:0007669"/>
    <property type="project" value="UniProtKB-SubCell"/>
</dbReference>
<proteinExistence type="inferred from homology"/>
<comment type="similarity">
    <text evidence="2">Belongs to the major facilitator superfamily. Monocarboxylate porter (TC 2.A.1.13) family.</text>
</comment>
<evidence type="ECO:0000313" key="6">
    <source>
        <dbReference type="EMBL" id="EEP78540.1"/>
    </source>
</evidence>
<feature type="transmembrane region" description="Helical" evidence="4">
    <location>
        <begin position="409"/>
        <end position="429"/>
    </location>
</feature>
<feature type="compositionally biased region" description="Low complexity" evidence="3">
    <location>
        <begin position="38"/>
        <end position="48"/>
    </location>
</feature>
<dbReference type="GO" id="GO:0022857">
    <property type="term" value="F:transmembrane transporter activity"/>
    <property type="evidence" value="ECO:0007669"/>
    <property type="project" value="InterPro"/>
</dbReference>
<dbReference type="AlphaFoldDB" id="C4JQP1"/>
<feature type="transmembrane region" description="Helical" evidence="4">
    <location>
        <begin position="175"/>
        <end position="197"/>
    </location>
</feature>
<evidence type="ECO:0000313" key="7">
    <source>
        <dbReference type="Proteomes" id="UP000002058"/>
    </source>
</evidence>
<feature type="compositionally biased region" description="Polar residues" evidence="3">
    <location>
        <begin position="49"/>
        <end position="65"/>
    </location>
</feature>
<dbReference type="KEGG" id="ure:UREG_03386"/>
<comment type="subcellular location">
    <subcellularLocation>
        <location evidence="1">Membrane</location>
        <topology evidence="1">Multi-pass membrane protein</topology>
    </subcellularLocation>
</comment>
<feature type="domain" description="Major facilitator superfamily (MFS) profile" evidence="5">
    <location>
        <begin position="82"/>
        <end position="488"/>
    </location>
</feature>
<dbReference type="PANTHER" id="PTHR11360:SF230">
    <property type="entry name" value="MONOCARBOXYLATE TRANSPORTER, PUTATIVE (AFU_ORTHOLOGUE AFUA_2G12790)-RELATED"/>
    <property type="match status" value="1"/>
</dbReference>
<gene>
    <name evidence="6" type="ORF">UREG_03386</name>
</gene>
<evidence type="ECO:0000256" key="4">
    <source>
        <dbReference type="SAM" id="Phobius"/>
    </source>
</evidence>
<dbReference type="InterPro" id="IPR036259">
    <property type="entry name" value="MFS_trans_sf"/>
</dbReference>
<feature type="transmembrane region" description="Helical" evidence="4">
    <location>
        <begin position="374"/>
        <end position="397"/>
    </location>
</feature>
<keyword evidence="4" id="KW-0812">Transmembrane</keyword>
<dbReference type="InterPro" id="IPR050327">
    <property type="entry name" value="Proton-linked_MCT"/>
</dbReference>
<accession>C4JQP1</accession>
<keyword evidence="7" id="KW-1185">Reference proteome</keyword>
<evidence type="ECO:0000256" key="2">
    <source>
        <dbReference type="ARBA" id="ARBA00006727"/>
    </source>
</evidence>
<dbReference type="RefSeq" id="XP_002543869.1">
    <property type="nucleotide sequence ID" value="XM_002543823.1"/>
</dbReference>
<keyword evidence="4" id="KW-1133">Transmembrane helix</keyword>
<organism evidence="6 7">
    <name type="scientific">Uncinocarpus reesii (strain UAMH 1704)</name>
    <dbReference type="NCBI Taxonomy" id="336963"/>
    <lineage>
        <taxon>Eukaryota</taxon>
        <taxon>Fungi</taxon>
        <taxon>Dikarya</taxon>
        <taxon>Ascomycota</taxon>
        <taxon>Pezizomycotina</taxon>
        <taxon>Eurotiomycetes</taxon>
        <taxon>Eurotiomycetidae</taxon>
        <taxon>Onygenales</taxon>
        <taxon>Onygenaceae</taxon>
        <taxon>Uncinocarpus</taxon>
    </lineage>
</organism>
<feature type="transmembrane region" description="Helical" evidence="4">
    <location>
        <begin position="320"/>
        <end position="340"/>
    </location>
</feature>
<dbReference type="InterPro" id="IPR020846">
    <property type="entry name" value="MFS_dom"/>
</dbReference>
<name>C4JQP1_UNCRE</name>
<dbReference type="InterPro" id="IPR011701">
    <property type="entry name" value="MFS"/>
</dbReference>
<dbReference type="OrthoDB" id="6499973at2759"/>
<reference evidence="7" key="1">
    <citation type="journal article" date="2009" name="Genome Res.">
        <title>Comparative genomic analyses of the human fungal pathogens Coccidioides and their relatives.</title>
        <authorList>
            <person name="Sharpton T.J."/>
            <person name="Stajich J.E."/>
            <person name="Rounsley S.D."/>
            <person name="Gardner M.J."/>
            <person name="Wortman J.R."/>
            <person name="Jordar V.S."/>
            <person name="Maiti R."/>
            <person name="Kodira C.D."/>
            <person name="Neafsey D.E."/>
            <person name="Zeng Q."/>
            <person name="Hung C.-Y."/>
            <person name="McMahan C."/>
            <person name="Muszewska A."/>
            <person name="Grynberg M."/>
            <person name="Mandel M.A."/>
            <person name="Kellner E.M."/>
            <person name="Barker B.M."/>
            <person name="Galgiani J.N."/>
            <person name="Orbach M.J."/>
            <person name="Kirkland T.N."/>
            <person name="Cole G.T."/>
            <person name="Henn M.R."/>
            <person name="Birren B.W."/>
            <person name="Taylor J.W."/>
        </authorList>
    </citation>
    <scope>NUCLEOTIDE SEQUENCE [LARGE SCALE GENOMIC DNA]</scope>
    <source>
        <strain evidence="7">UAMH 1704</strain>
    </source>
</reference>
<feature type="transmembrane region" description="Helical" evidence="4">
    <location>
        <begin position="241"/>
        <end position="261"/>
    </location>
</feature>
<evidence type="ECO:0000256" key="1">
    <source>
        <dbReference type="ARBA" id="ARBA00004141"/>
    </source>
</evidence>
<feature type="region of interest" description="Disordered" evidence="3">
    <location>
        <begin position="1"/>
        <end position="65"/>
    </location>
</feature>
<feature type="transmembrane region" description="Helical" evidence="4">
    <location>
        <begin position="347"/>
        <end position="368"/>
    </location>
</feature>
<feature type="transmembrane region" description="Helical" evidence="4">
    <location>
        <begin position="435"/>
        <end position="451"/>
    </location>
</feature>
<dbReference type="Proteomes" id="UP000002058">
    <property type="component" value="Unassembled WGS sequence"/>
</dbReference>
<dbReference type="SUPFAM" id="SSF103473">
    <property type="entry name" value="MFS general substrate transporter"/>
    <property type="match status" value="1"/>
</dbReference>
<dbReference type="InParanoid" id="C4JQP1"/>
<evidence type="ECO:0000259" key="5">
    <source>
        <dbReference type="PROSITE" id="PS50850"/>
    </source>
</evidence>
<protein>
    <recommendedName>
        <fullName evidence="5">Major facilitator superfamily (MFS) profile domain-containing protein</fullName>
    </recommendedName>
</protein>
<keyword evidence="4" id="KW-0472">Membrane</keyword>
<sequence>MDKPGAPKHSQPKSKDERPATCSPLHAGKTEHASQQEAAAAPGGVVPVSSTIPRNDQENQLGPQLSQLDSRTITFPEGGLSAWLVVFSSFCLIAASFGVATSMGIFQSYWQVHQLSTYSSQTIGWISSVQVFLTLSLGVQVGPLFDRYGPRWLTFAGSVGCVGYVLLLGQCTQYWHFMLCFGVLGGTSCAILTTVALSVISHWFEARRAIATGVAFMGTSLAGISFPLALNPILDTFSWAWSMRLLALLVFVLVLLGNLFIRGRLPTGKQKGVISLNCFLDPRFAWATIGISCFEFVLYTTFGLLPTYALQQGFGQRTSYNSIAVLNAGSAIGRFAAGFIADRYGRYNSMILSILISIFATLALWLPVGHNVTLFYVMVPVFGFGSGSVVSLSPVCIGQLCKASEYGQWFGTSYSMVALATLISIPIAAELQSRAGTTAFVAFSGGILILGPHRHCDREMGLPLDIGGEDEQKYGIRPHECSMFNELV</sequence>
<dbReference type="EMBL" id="CH476616">
    <property type="protein sequence ID" value="EEP78540.1"/>
    <property type="molecule type" value="Genomic_DNA"/>
</dbReference>
<dbReference type="eggNOG" id="KOG2504">
    <property type="taxonomic scope" value="Eukaryota"/>
</dbReference>
<evidence type="ECO:0000256" key="3">
    <source>
        <dbReference type="SAM" id="MobiDB-lite"/>
    </source>
</evidence>
<dbReference type="GeneID" id="8440225"/>
<dbReference type="Pfam" id="PF07690">
    <property type="entry name" value="MFS_1"/>
    <property type="match status" value="1"/>
</dbReference>
<dbReference type="HOGENOM" id="CLU_001265_1_0_1"/>
<feature type="transmembrane region" description="Helical" evidence="4">
    <location>
        <begin position="284"/>
        <end position="308"/>
    </location>
</feature>
<feature type="transmembrane region" description="Helical" evidence="4">
    <location>
        <begin position="123"/>
        <end position="145"/>
    </location>
</feature>
<dbReference type="Gene3D" id="1.20.1250.20">
    <property type="entry name" value="MFS general substrate transporter like domains"/>
    <property type="match status" value="1"/>
</dbReference>